<proteinExistence type="predicted"/>
<feature type="compositionally biased region" description="Polar residues" evidence="1">
    <location>
        <begin position="92"/>
        <end position="104"/>
    </location>
</feature>
<evidence type="ECO:0000256" key="1">
    <source>
        <dbReference type="SAM" id="MobiDB-lite"/>
    </source>
</evidence>
<feature type="compositionally biased region" description="Basic and acidic residues" evidence="1">
    <location>
        <begin position="13"/>
        <end position="26"/>
    </location>
</feature>
<dbReference type="Proteomes" id="UP000095283">
    <property type="component" value="Unplaced"/>
</dbReference>
<protein>
    <submittedName>
        <fullName evidence="3">Reverse transcriptase domain-containing protein</fullName>
    </submittedName>
</protein>
<accession>A0A1I7XUD3</accession>
<feature type="compositionally biased region" description="Polar residues" evidence="1">
    <location>
        <begin position="44"/>
        <end position="53"/>
    </location>
</feature>
<dbReference type="WBParaSite" id="Hba_21359">
    <property type="protein sequence ID" value="Hba_21359"/>
    <property type="gene ID" value="Hba_21359"/>
</dbReference>
<dbReference type="AlphaFoldDB" id="A0A1I7XUD3"/>
<feature type="compositionally biased region" description="Basic and acidic residues" evidence="1">
    <location>
        <begin position="58"/>
        <end position="71"/>
    </location>
</feature>
<keyword evidence="2" id="KW-1185">Reference proteome</keyword>
<sequence length="309" mass="35201">MWRENVPSIENVDRLLRRGHTTDNRGRSTKHRNVRSGASREFNNDQTSGTSLRALNAAHDRMLIRTSDTKRFNRGRKKGEQGGQSKGKESVNLKNKQLGNTGYTESRADDAANYRVEQTTAANYRVEQTTAANYRVEQTTVNSTGHHHKTIERQTFKGNGGNGGKDNTTIRGHINEVSKRNRRGDKYIIGTMLRKLVDRVVRMEKQEKKFQQRQTNNKDILKMESADVHPSKDVGKIASTLGSEAENLKDTQILKISNTKTNRDKEILMELSKSLLKEEKTEEEFMNNSEHNVIKLVEEKVLSMHLSPV</sequence>
<evidence type="ECO:0000313" key="2">
    <source>
        <dbReference type="Proteomes" id="UP000095283"/>
    </source>
</evidence>
<evidence type="ECO:0000313" key="3">
    <source>
        <dbReference type="WBParaSite" id="Hba_21359"/>
    </source>
</evidence>
<organism evidence="2 3">
    <name type="scientific">Heterorhabditis bacteriophora</name>
    <name type="common">Entomopathogenic nematode worm</name>
    <dbReference type="NCBI Taxonomy" id="37862"/>
    <lineage>
        <taxon>Eukaryota</taxon>
        <taxon>Metazoa</taxon>
        <taxon>Ecdysozoa</taxon>
        <taxon>Nematoda</taxon>
        <taxon>Chromadorea</taxon>
        <taxon>Rhabditida</taxon>
        <taxon>Rhabditina</taxon>
        <taxon>Rhabditomorpha</taxon>
        <taxon>Strongyloidea</taxon>
        <taxon>Heterorhabditidae</taxon>
        <taxon>Heterorhabditis</taxon>
    </lineage>
</organism>
<feature type="region of interest" description="Disordered" evidence="1">
    <location>
        <begin position="13"/>
        <end position="104"/>
    </location>
</feature>
<reference evidence="3" key="1">
    <citation type="submission" date="2016-11" db="UniProtKB">
        <authorList>
            <consortium name="WormBaseParasite"/>
        </authorList>
    </citation>
    <scope>IDENTIFICATION</scope>
</reference>
<name>A0A1I7XUD3_HETBA</name>